<evidence type="ECO:0000313" key="3">
    <source>
        <dbReference type="Proteomes" id="UP001066276"/>
    </source>
</evidence>
<dbReference type="Proteomes" id="UP001066276">
    <property type="component" value="Chromosome 12"/>
</dbReference>
<feature type="region of interest" description="Disordered" evidence="1">
    <location>
        <begin position="54"/>
        <end position="77"/>
    </location>
</feature>
<evidence type="ECO:0000256" key="1">
    <source>
        <dbReference type="SAM" id="MobiDB-lite"/>
    </source>
</evidence>
<dbReference type="AlphaFoldDB" id="A0AAV7KY11"/>
<name>A0AAV7KY11_PLEWA</name>
<keyword evidence="3" id="KW-1185">Reference proteome</keyword>
<reference evidence="2" key="1">
    <citation type="journal article" date="2022" name="bioRxiv">
        <title>Sequencing and chromosome-scale assembly of the giantPleurodeles waltlgenome.</title>
        <authorList>
            <person name="Brown T."/>
            <person name="Elewa A."/>
            <person name="Iarovenko S."/>
            <person name="Subramanian E."/>
            <person name="Araus A.J."/>
            <person name="Petzold A."/>
            <person name="Susuki M."/>
            <person name="Suzuki K.-i.T."/>
            <person name="Hayashi T."/>
            <person name="Toyoda A."/>
            <person name="Oliveira C."/>
            <person name="Osipova E."/>
            <person name="Leigh N.D."/>
            <person name="Simon A."/>
            <person name="Yun M.H."/>
        </authorList>
    </citation>
    <scope>NUCLEOTIDE SEQUENCE</scope>
    <source>
        <strain evidence="2">20211129_DDA</strain>
        <tissue evidence="2">Liver</tissue>
    </source>
</reference>
<gene>
    <name evidence="2" type="ORF">NDU88_003115</name>
</gene>
<feature type="region of interest" description="Disordered" evidence="1">
    <location>
        <begin position="1"/>
        <end position="30"/>
    </location>
</feature>
<sequence>MTPDSGVCSTAPNGSGPRTAEGGGLRGRREQRGPHWWSALLPHLARQGTDACGVAGAGRTPTSGELRWRPVHPGARQSRGPGSLAQCCWCCWGDVGLLLRSLGETQLWVCPAVGWTGRPRGQYTYWIKKTLSAGLLMLLRSAFPGAHASGPSPN</sequence>
<accession>A0AAV7KY11</accession>
<comment type="caution">
    <text evidence="2">The sequence shown here is derived from an EMBL/GenBank/DDBJ whole genome shotgun (WGS) entry which is preliminary data.</text>
</comment>
<proteinExistence type="predicted"/>
<evidence type="ECO:0000313" key="2">
    <source>
        <dbReference type="EMBL" id="KAJ1082954.1"/>
    </source>
</evidence>
<dbReference type="EMBL" id="JANPWB010000016">
    <property type="protein sequence ID" value="KAJ1082954.1"/>
    <property type="molecule type" value="Genomic_DNA"/>
</dbReference>
<protein>
    <submittedName>
        <fullName evidence="2">Uncharacterized protein</fullName>
    </submittedName>
</protein>
<organism evidence="2 3">
    <name type="scientific">Pleurodeles waltl</name>
    <name type="common">Iberian ribbed newt</name>
    <dbReference type="NCBI Taxonomy" id="8319"/>
    <lineage>
        <taxon>Eukaryota</taxon>
        <taxon>Metazoa</taxon>
        <taxon>Chordata</taxon>
        <taxon>Craniata</taxon>
        <taxon>Vertebrata</taxon>
        <taxon>Euteleostomi</taxon>
        <taxon>Amphibia</taxon>
        <taxon>Batrachia</taxon>
        <taxon>Caudata</taxon>
        <taxon>Salamandroidea</taxon>
        <taxon>Salamandridae</taxon>
        <taxon>Pleurodelinae</taxon>
        <taxon>Pleurodeles</taxon>
    </lineage>
</organism>